<sequence>MGRYQTTVASSATSLFEIEGETGPNLIAGLSFKHDYPHIPKVLDTMYNGLAIRIHQAYNYGRDFYTYGLPNGYEEVLGDVPVSTIEALISAEVGYPVTVQTIQVEEPDDVYMAEYHAWKYWGWKYVDEYLTTPPVAPIKGYNVKIEETAFNPYGNLNITFNIGKNISGDDVLIDYLLDKSELDPEPDQSKIYYHVRFLPTGATTPNYEYWIYEVGSGTYPDIDDITLNDLGSPFLPVIPLRQDNQNLGPEVEDGDYVLDVNGSRIRPDTDLYRTSVKLCDKLDTDFDRLCLDISNNPDIRDIDHAYLIFGIDIRSEHKIGQSYLYDFFEDLAVKAPGAQSIIIQDAKYKVRLSYTSNTRTVIVGELGKPIELTYAGETLTIRRDLNNGTYGQIVITDLLHTNYVYGSHAVKTSLSDSEDPDNYNFIVPLNYDLFRSFKGLLNRQGLLKESFKIVFNSFERRKLKWYERGIFKALLLVIAIVITVWSAGTAYAGIAAAYQAGGIAAAISAASTMILTALAVGTAVKWLASQLPPELGIVVAVVLTALAIGGYTGTINFEFVDAEGFLSLTNAVLEGTQEGLANDMAELMDEINSFMSEAEAAQEELDNLWSELDVSADWFTETIMEQTQLIKIESPEEFYTRTIHAGNIGTATLSQIENYVDKSLELPELREI</sequence>
<feature type="transmembrane region" description="Helical" evidence="1">
    <location>
        <begin position="470"/>
        <end position="494"/>
    </location>
</feature>
<dbReference type="EMBL" id="JF974296">
    <property type="protein sequence ID" value="AGH57611.1"/>
    <property type="molecule type" value="Genomic_DNA"/>
</dbReference>
<feature type="transmembrane region" description="Helical" evidence="1">
    <location>
        <begin position="535"/>
        <end position="553"/>
    </location>
</feature>
<accession>M4SS29</accession>
<keyword evidence="1" id="KW-0472">Membrane</keyword>
<dbReference type="KEGG" id="vg:15010824"/>
<protein>
    <recommendedName>
        <fullName evidence="4">TMhelix containing protein</fullName>
    </recommendedName>
</protein>
<evidence type="ECO:0000313" key="2">
    <source>
        <dbReference type="EMBL" id="AGH57611.1"/>
    </source>
</evidence>
<organism evidence="2 3">
    <name type="scientific">Pseudoalteromonas phage pYD6-A</name>
    <dbReference type="NCBI Taxonomy" id="754052"/>
    <lineage>
        <taxon>Viruses</taxon>
        <taxon>Duplodnaviria</taxon>
        <taxon>Heunggongvirae</taxon>
        <taxon>Uroviricota</taxon>
        <taxon>Caudoviricetes</taxon>
        <taxon>Schitoviridae</taxon>
        <taxon>Fuhrmanvirinae</taxon>
        <taxon>Matsuvirus</taxon>
        <taxon>Matsuvirus pYD6A</taxon>
    </lineage>
</organism>
<keyword evidence="1" id="KW-0812">Transmembrane</keyword>
<dbReference type="OrthoDB" id="390at10239"/>
<gene>
    <name evidence="2" type="ORF">PYDG_00082</name>
</gene>
<name>M4SS29_9CAUD</name>
<evidence type="ECO:0000313" key="3">
    <source>
        <dbReference type="Proteomes" id="UP000204048"/>
    </source>
</evidence>
<reference evidence="2 3" key="1">
    <citation type="submission" date="2010-11" db="EMBL/GenBank/DDBJ databases">
        <title>The Genome Sequence of Pseudoalteromonas phage pYD6-A.</title>
        <authorList>
            <consortium name="The Broad Institute Genome Sequencing Platform"/>
            <person name="Henn M.R."/>
            <person name="Wolf A."/>
            <person name="Jost G."/>
            <person name="Levin J."/>
            <person name="Malboeuf C."/>
            <person name="Casali M."/>
            <person name="Russ C."/>
            <person name="Lennon N."/>
            <person name="Chapman S.B."/>
            <person name="Erlich R."/>
            <person name="Young S.K."/>
            <person name="Yandava C."/>
            <person name="Zeng Q."/>
            <person name="Alvarado L."/>
            <person name="Anderson S."/>
            <person name="Berlin A."/>
            <person name="Chen Z."/>
            <person name="Freedman E."/>
            <person name="Gellesch M."/>
            <person name="Goldberg J."/>
            <person name="Green L."/>
            <person name="Griggs A."/>
            <person name="Gujja S."/>
            <person name="Heilman E.R."/>
            <person name="Heiman D."/>
            <person name="Hollinger A."/>
            <person name="Howarth C."/>
            <person name="Larson L."/>
            <person name="Mehta T."/>
            <person name="Pearson M."/>
            <person name="Roberts A."/>
            <person name="Ryan E."/>
            <person name="Saif S."/>
            <person name="Shea T."/>
            <person name="Shenoy N."/>
            <person name="Sisk P."/>
            <person name="Stolte C."/>
            <person name="Sykes S."/>
            <person name="White J."/>
            <person name="Haas B."/>
            <person name="Nusbaum C."/>
            <person name="Birren B."/>
        </authorList>
    </citation>
    <scope>NUCLEOTIDE SEQUENCE [LARGE SCALE GENOMIC DNA]</scope>
    <source>
        <strain evidence="3">pYD6-A</strain>
    </source>
</reference>
<evidence type="ECO:0000256" key="1">
    <source>
        <dbReference type="SAM" id="Phobius"/>
    </source>
</evidence>
<keyword evidence="1" id="KW-1133">Transmembrane helix</keyword>
<proteinExistence type="predicted"/>
<dbReference type="Proteomes" id="UP000204048">
    <property type="component" value="Segment"/>
</dbReference>
<dbReference type="RefSeq" id="YP_007674289.1">
    <property type="nucleotide sequence ID" value="NC_020849.1"/>
</dbReference>
<feature type="transmembrane region" description="Helical" evidence="1">
    <location>
        <begin position="500"/>
        <end position="523"/>
    </location>
</feature>
<keyword evidence="3" id="KW-1185">Reference proteome</keyword>
<evidence type="ECO:0008006" key="4">
    <source>
        <dbReference type="Google" id="ProtNLM"/>
    </source>
</evidence>
<dbReference type="GeneID" id="15010824"/>